<dbReference type="EMBL" id="CP035733">
    <property type="protein sequence ID" value="QGY79434.1"/>
    <property type="molecule type" value="Genomic_DNA"/>
</dbReference>
<protein>
    <recommendedName>
        <fullName evidence="3">N-acetyltransferase domain-containing protein</fullName>
    </recommendedName>
</protein>
<gene>
    <name evidence="1" type="ORF">EUU25_01625</name>
</gene>
<organism evidence="1 2">
    <name type="scientific">Sphingorhabdus lacus</name>
    <dbReference type="NCBI Taxonomy" id="392610"/>
    <lineage>
        <taxon>Bacteria</taxon>
        <taxon>Pseudomonadati</taxon>
        <taxon>Pseudomonadota</taxon>
        <taxon>Alphaproteobacteria</taxon>
        <taxon>Sphingomonadales</taxon>
        <taxon>Sphingomonadaceae</taxon>
        <taxon>Sphingorhabdus</taxon>
    </lineage>
</organism>
<dbReference type="AlphaFoldDB" id="A0A6I6L4H3"/>
<dbReference type="Gene3D" id="3.40.630.30">
    <property type="match status" value="1"/>
</dbReference>
<dbReference type="KEGG" id="slaa:EUU25_01625"/>
<evidence type="ECO:0000313" key="2">
    <source>
        <dbReference type="Proteomes" id="UP000428803"/>
    </source>
</evidence>
<dbReference type="SUPFAM" id="SSF55729">
    <property type="entry name" value="Acyl-CoA N-acyltransferases (Nat)"/>
    <property type="match status" value="1"/>
</dbReference>
<keyword evidence="2" id="KW-1185">Reference proteome</keyword>
<evidence type="ECO:0000313" key="1">
    <source>
        <dbReference type="EMBL" id="QGY79434.1"/>
    </source>
</evidence>
<dbReference type="InterPro" id="IPR016181">
    <property type="entry name" value="Acyl_CoA_acyltransferase"/>
</dbReference>
<evidence type="ECO:0008006" key="3">
    <source>
        <dbReference type="Google" id="ProtNLM"/>
    </source>
</evidence>
<sequence length="228" mass="24899">MPDISSLKLLGAAGILSYAAARLAAKAGMIGYSRLLLVAVPVSGMPEMPRGFRVAPMSATELEKHSIDISPAVQRLRFAQGMTCLAAFNRKEELVGISWVGAGPFEEDAMPIRFHVPADAGWDAGLWIKPQFRMGRGFAALWAGTAQWLNAHDKNCSMSWIADYNLPSILSHKRMGAVTVGRVLTFRFFRWHYMAEGRPRLVRLNSGIASNVRLPHASSDSAFGSILA</sequence>
<dbReference type="OrthoDB" id="7595783at2"/>
<accession>A0A6I6L4H3</accession>
<dbReference type="RefSeq" id="WP_158897732.1">
    <property type="nucleotide sequence ID" value="NZ_CP035733.1"/>
</dbReference>
<dbReference type="Proteomes" id="UP000428803">
    <property type="component" value="Chromosome"/>
</dbReference>
<reference evidence="2" key="1">
    <citation type="submission" date="2019-01" db="EMBL/GenBank/DDBJ databases">
        <title>Sphingorhabdus lacus sp.nov., isolated from an oligotrophic freshwater lake.</title>
        <authorList>
            <person name="Park M."/>
        </authorList>
    </citation>
    <scope>NUCLEOTIDE SEQUENCE [LARGE SCALE GENOMIC DNA]</scope>
    <source>
        <strain evidence="2">IMCC1753</strain>
    </source>
</reference>
<name>A0A6I6L4H3_9SPHN</name>
<proteinExistence type="predicted"/>